<dbReference type="EMBL" id="JPXY01000046">
    <property type="protein sequence ID" value="KGQ30568.1"/>
    <property type="molecule type" value="Genomic_DNA"/>
</dbReference>
<evidence type="ECO:0000313" key="2">
    <source>
        <dbReference type="Proteomes" id="UP000030418"/>
    </source>
</evidence>
<evidence type="ECO:0000313" key="1">
    <source>
        <dbReference type="EMBL" id="KGQ30568.1"/>
    </source>
</evidence>
<dbReference type="AlphaFoldDB" id="A0A0A2XEL1"/>
<protein>
    <submittedName>
        <fullName evidence="1">Uncharacterized protein</fullName>
    </submittedName>
</protein>
<reference evidence="1 2" key="1">
    <citation type="submission" date="2014-08" db="EMBL/GenBank/DDBJ databases">
        <title>Chaperone-usher fimbriae in a diverse selection of Gallibacterium genomes.</title>
        <authorList>
            <person name="Kudirkiene E."/>
            <person name="Bager R.J."/>
            <person name="Johnson T.J."/>
            <person name="Bojesen A.M."/>
        </authorList>
    </citation>
    <scope>NUCLEOTIDE SEQUENCE [LARGE SCALE GENOMIC DNA]</scope>
    <source>
        <strain evidence="1 2">CCM5976</strain>
    </source>
</reference>
<name>A0A0A2XEL1_9PAST</name>
<accession>A0A0A2XEL1</accession>
<comment type="caution">
    <text evidence="1">The sequence shown here is derived from an EMBL/GenBank/DDBJ whole genome shotgun (WGS) entry which is preliminary data.</text>
</comment>
<keyword evidence="2" id="KW-1185">Reference proteome</keyword>
<gene>
    <name evidence="1" type="ORF">P375_09735</name>
</gene>
<proteinExistence type="predicted"/>
<dbReference type="Proteomes" id="UP000030418">
    <property type="component" value="Unassembled WGS sequence"/>
</dbReference>
<sequence>MSELEKEKFFCDLEKVKSDEELLRFTRKYVIHGIPYVFKNNEHKFYDFRERIAKKWEVPFHEVFISGSAKLGFSYIKGTEFNENSDIDVAIISKTLFERVMEGIEHFQWKIRNRQITLHEEALDKYHSFLKYLAIGWIRPDLLPIQLQLLGDNPLRREWFDFFQSISYGKSEIGNYKVSAGVYKSYPHFEKYIYNGIQVKYRSVIASIAKGV</sequence>
<organism evidence="1 2">
    <name type="scientific">Gallibacterium genomosp. 2</name>
    <dbReference type="NCBI Taxonomy" id="155517"/>
    <lineage>
        <taxon>Bacteria</taxon>
        <taxon>Pseudomonadati</taxon>
        <taxon>Pseudomonadota</taxon>
        <taxon>Gammaproteobacteria</taxon>
        <taxon>Pasteurellales</taxon>
        <taxon>Pasteurellaceae</taxon>
        <taxon>Gallibacterium</taxon>
    </lineage>
</organism>